<proteinExistence type="predicted"/>
<gene>
    <name evidence="1" type="ORF">GCM10009775_29600</name>
</gene>
<evidence type="ECO:0000313" key="2">
    <source>
        <dbReference type="Proteomes" id="UP001501343"/>
    </source>
</evidence>
<sequence>MTVPMTLPAENGFVLACAAVPGEESLAARFVFTIDAIPPDFAPELSVQDMGDVTMVDPLFDIPDIADIQVLFGPPDDTDCTDRAAYRPYVRQSFFIEAADLPVRFCAVGFDMAGNESPVSDRIVD</sequence>
<evidence type="ECO:0000313" key="1">
    <source>
        <dbReference type="EMBL" id="GAA1935804.1"/>
    </source>
</evidence>
<organism evidence="1 2">
    <name type="scientific">Microbacterium aoyamense</name>
    <dbReference type="NCBI Taxonomy" id="344166"/>
    <lineage>
        <taxon>Bacteria</taxon>
        <taxon>Bacillati</taxon>
        <taxon>Actinomycetota</taxon>
        <taxon>Actinomycetes</taxon>
        <taxon>Micrococcales</taxon>
        <taxon>Microbacteriaceae</taxon>
        <taxon>Microbacterium</taxon>
    </lineage>
</organism>
<dbReference type="EMBL" id="BAAAOF010000006">
    <property type="protein sequence ID" value="GAA1935804.1"/>
    <property type="molecule type" value="Genomic_DNA"/>
</dbReference>
<name>A0ABN2PX81_9MICO</name>
<comment type="caution">
    <text evidence="1">The sequence shown here is derived from an EMBL/GenBank/DDBJ whole genome shotgun (WGS) entry which is preliminary data.</text>
</comment>
<dbReference type="Proteomes" id="UP001501343">
    <property type="component" value="Unassembled WGS sequence"/>
</dbReference>
<protein>
    <submittedName>
        <fullName evidence="1">Uncharacterized protein</fullName>
    </submittedName>
</protein>
<keyword evidence="2" id="KW-1185">Reference proteome</keyword>
<accession>A0ABN2PX81</accession>
<dbReference type="RefSeq" id="WP_248152900.1">
    <property type="nucleotide sequence ID" value="NZ_BAAAOF010000006.1"/>
</dbReference>
<reference evidence="1 2" key="1">
    <citation type="journal article" date="2019" name="Int. J. Syst. Evol. Microbiol.">
        <title>The Global Catalogue of Microorganisms (GCM) 10K type strain sequencing project: providing services to taxonomists for standard genome sequencing and annotation.</title>
        <authorList>
            <consortium name="The Broad Institute Genomics Platform"/>
            <consortium name="The Broad Institute Genome Sequencing Center for Infectious Disease"/>
            <person name="Wu L."/>
            <person name="Ma J."/>
        </authorList>
    </citation>
    <scope>NUCLEOTIDE SEQUENCE [LARGE SCALE GENOMIC DNA]</scope>
    <source>
        <strain evidence="1 2">JCM 14900</strain>
    </source>
</reference>